<dbReference type="PROSITE" id="PS51465">
    <property type="entry name" value="KAZAL_2"/>
    <property type="match status" value="5"/>
</dbReference>
<feature type="domain" description="Kazal-like" evidence="3">
    <location>
        <begin position="34"/>
        <end position="88"/>
    </location>
</feature>
<dbReference type="EMBL" id="BMAV01001119">
    <property type="protein sequence ID" value="GFY38935.1"/>
    <property type="molecule type" value="Genomic_DNA"/>
</dbReference>
<dbReference type="CDD" id="cd00104">
    <property type="entry name" value="KAZAL_FS"/>
    <property type="match status" value="5"/>
</dbReference>
<feature type="domain" description="Kazal-like" evidence="3">
    <location>
        <begin position="180"/>
        <end position="233"/>
    </location>
</feature>
<comment type="caution">
    <text evidence="4">The sequence shown here is derived from an EMBL/GenBank/DDBJ whole genome shotgun (WGS) entry which is preliminary data.</text>
</comment>
<dbReference type="SUPFAM" id="SSF100895">
    <property type="entry name" value="Kazal-type serine protease inhibitors"/>
    <property type="match status" value="5"/>
</dbReference>
<gene>
    <name evidence="4" type="ORF">TNIN_290011</name>
</gene>
<dbReference type="FunFam" id="3.30.60.30:FF:000024">
    <property type="entry name" value="Transmembrane agrin"/>
    <property type="match status" value="1"/>
</dbReference>
<dbReference type="FunFam" id="3.30.60.30:FF:000040">
    <property type="entry name" value="Agrin, putative"/>
    <property type="match status" value="1"/>
</dbReference>
<accession>A0A8X6WQI7</accession>
<dbReference type="AlphaFoldDB" id="A0A8X6WQI7"/>
<dbReference type="InterPro" id="IPR003645">
    <property type="entry name" value="Fol_N"/>
</dbReference>
<dbReference type="Proteomes" id="UP000886998">
    <property type="component" value="Unassembled WGS sequence"/>
</dbReference>
<dbReference type="PANTHER" id="PTHR10913:SF78">
    <property type="entry name" value="AGRIN"/>
    <property type="match status" value="1"/>
</dbReference>
<feature type="domain" description="Kazal-like" evidence="3">
    <location>
        <begin position="256"/>
        <end position="303"/>
    </location>
</feature>
<dbReference type="SMART" id="SM00280">
    <property type="entry name" value="KAZAL"/>
    <property type="match status" value="5"/>
</dbReference>
<dbReference type="SMART" id="SM00274">
    <property type="entry name" value="FOLN"/>
    <property type="match status" value="5"/>
</dbReference>
<dbReference type="InterPro" id="IPR002350">
    <property type="entry name" value="Kazal_dom"/>
</dbReference>
<reference evidence="4" key="1">
    <citation type="submission" date="2020-08" db="EMBL/GenBank/DDBJ databases">
        <title>Multicomponent nature underlies the extraordinary mechanical properties of spider dragline silk.</title>
        <authorList>
            <person name="Kono N."/>
            <person name="Nakamura H."/>
            <person name="Mori M."/>
            <person name="Yoshida Y."/>
            <person name="Ohtoshi R."/>
            <person name="Malay A.D."/>
            <person name="Moran D.A.P."/>
            <person name="Tomita M."/>
            <person name="Numata K."/>
            <person name="Arakawa K."/>
        </authorList>
    </citation>
    <scope>NUCLEOTIDE SEQUENCE</scope>
</reference>
<proteinExistence type="predicted"/>
<sequence length="410" mass="45320">MHNAPCGNKYQRFQMFYPCEGVECPATQVCQLDNNRNPICRCNAICSPDFRPVCGSDGKTYINECSLRVESCKSRRSLRIIFSGECSSGANPCENLQCGPGQECDIDRYGIATCQCPPVCEPVMRPVCGDDGKTYHSECDMRKSGCEVQKLLIVNYRGACGAKGTCYEHECEYGALCLMKGRRPVCECAECAEEFDPVCGTDGISYINECKLNREACEQRKKIAVAYQGLCSGCEHKHCEYYAACESDSEGVGRCVCPKSCLKVDAVVCGTDGVTYKNECEMRVAACEKEQYVMVGSRGPCDLCQNVHCKHGARCENGHCICAFDCPDAYDPVCGSDGTTYRNDCEMRRGSCQKGINLATVFFGECDRTPSGSWEGTSFYSSFSDPCLHFIAYSFLPFFFLGCPFRLFVL</sequence>
<evidence type="ECO:0000256" key="2">
    <source>
        <dbReference type="SAM" id="Phobius"/>
    </source>
</evidence>
<evidence type="ECO:0000313" key="5">
    <source>
        <dbReference type="Proteomes" id="UP000886998"/>
    </source>
</evidence>
<dbReference type="GO" id="GO:0005576">
    <property type="term" value="C:extracellular region"/>
    <property type="evidence" value="ECO:0007669"/>
    <property type="project" value="TreeGrafter"/>
</dbReference>
<keyword evidence="2" id="KW-1133">Transmembrane helix</keyword>
<dbReference type="PANTHER" id="PTHR10913">
    <property type="entry name" value="FOLLISTATIN-RELATED"/>
    <property type="match status" value="1"/>
</dbReference>
<keyword evidence="2" id="KW-0812">Transmembrane</keyword>
<dbReference type="InterPro" id="IPR036058">
    <property type="entry name" value="Kazal_dom_sf"/>
</dbReference>
<evidence type="ECO:0000256" key="1">
    <source>
        <dbReference type="ARBA" id="ARBA00023157"/>
    </source>
</evidence>
<keyword evidence="5" id="KW-1185">Reference proteome</keyword>
<evidence type="ECO:0000259" key="3">
    <source>
        <dbReference type="PROSITE" id="PS51465"/>
    </source>
</evidence>
<keyword evidence="1" id="KW-1015">Disulfide bond</keyword>
<feature type="domain" description="Kazal-like" evidence="3">
    <location>
        <begin position="108"/>
        <end position="162"/>
    </location>
</feature>
<name>A0A8X6WQI7_9ARAC</name>
<dbReference type="GO" id="GO:0030154">
    <property type="term" value="P:cell differentiation"/>
    <property type="evidence" value="ECO:0007669"/>
    <property type="project" value="TreeGrafter"/>
</dbReference>
<protein>
    <recommendedName>
        <fullName evidence="3">Kazal-like domain-containing protein</fullName>
    </recommendedName>
</protein>
<feature type="transmembrane region" description="Helical" evidence="2">
    <location>
        <begin position="390"/>
        <end position="409"/>
    </location>
</feature>
<evidence type="ECO:0000313" key="4">
    <source>
        <dbReference type="EMBL" id="GFY38935.1"/>
    </source>
</evidence>
<dbReference type="OrthoDB" id="88467at2759"/>
<keyword evidence="2" id="KW-0472">Membrane</keyword>
<organism evidence="4 5">
    <name type="scientific">Trichonephila inaurata madagascariensis</name>
    <dbReference type="NCBI Taxonomy" id="2747483"/>
    <lineage>
        <taxon>Eukaryota</taxon>
        <taxon>Metazoa</taxon>
        <taxon>Ecdysozoa</taxon>
        <taxon>Arthropoda</taxon>
        <taxon>Chelicerata</taxon>
        <taxon>Arachnida</taxon>
        <taxon>Araneae</taxon>
        <taxon>Araneomorphae</taxon>
        <taxon>Entelegynae</taxon>
        <taxon>Araneoidea</taxon>
        <taxon>Nephilidae</taxon>
        <taxon>Trichonephila</taxon>
        <taxon>Trichonephila inaurata</taxon>
    </lineage>
</organism>
<feature type="domain" description="Kazal-like" evidence="3">
    <location>
        <begin position="321"/>
        <end position="368"/>
    </location>
</feature>
<dbReference type="Pfam" id="PF07648">
    <property type="entry name" value="Kazal_2"/>
    <property type="match status" value="5"/>
</dbReference>
<dbReference type="InterPro" id="IPR050653">
    <property type="entry name" value="Prot_Inhib_GrowthFact_Antg"/>
</dbReference>
<dbReference type="Gene3D" id="3.30.60.30">
    <property type="match status" value="5"/>
</dbReference>